<evidence type="ECO:0000256" key="8">
    <source>
        <dbReference type="ARBA" id="ARBA00022989"/>
    </source>
</evidence>
<dbReference type="GeneID" id="108510890"/>
<keyword evidence="5 12" id="KW-0812">Transmembrane</keyword>
<dbReference type="RefSeq" id="XP_038979879.1">
    <property type="nucleotide sequence ID" value="XM_039123951.1"/>
</dbReference>
<gene>
    <name evidence="16" type="primary">LOC108510890</name>
</gene>
<dbReference type="InterPro" id="IPR001611">
    <property type="entry name" value="Leu-rich_rpt"/>
</dbReference>
<dbReference type="Gene3D" id="3.80.10.10">
    <property type="entry name" value="Ribonuclease Inhibitor"/>
    <property type="match status" value="4"/>
</dbReference>
<dbReference type="PRINTS" id="PR00019">
    <property type="entry name" value="LEURICHRPT"/>
</dbReference>
<comment type="similarity">
    <text evidence="2">Belongs to the RLP family.</text>
</comment>
<evidence type="ECO:0000313" key="16">
    <source>
        <dbReference type="RefSeq" id="XP_038979879.1"/>
    </source>
</evidence>
<dbReference type="InterPro" id="IPR055414">
    <property type="entry name" value="LRR_R13L4/SHOC2-like"/>
</dbReference>
<keyword evidence="11" id="KW-0325">Glycoprotein</keyword>
<comment type="subcellular location">
    <subcellularLocation>
        <location evidence="1">Cell membrane</location>
        <topology evidence="1">Single-pass type I membrane protein</topology>
    </subcellularLocation>
</comment>
<evidence type="ECO:0000256" key="10">
    <source>
        <dbReference type="ARBA" id="ARBA00023170"/>
    </source>
</evidence>
<dbReference type="InterPro" id="IPR003591">
    <property type="entry name" value="Leu-rich_rpt_typical-subtyp"/>
</dbReference>
<dbReference type="Pfam" id="PF23598">
    <property type="entry name" value="LRR_14"/>
    <property type="match status" value="1"/>
</dbReference>
<keyword evidence="8 12" id="KW-1133">Transmembrane helix</keyword>
<keyword evidence="10" id="KW-0675">Receptor</keyword>
<dbReference type="FunFam" id="3.80.10.10:FF:000111">
    <property type="entry name" value="LRR receptor-like serine/threonine-protein kinase ERECTA"/>
    <property type="match status" value="1"/>
</dbReference>
<dbReference type="AlphaFoldDB" id="A0A8B9A9L1"/>
<evidence type="ECO:0000256" key="3">
    <source>
        <dbReference type="ARBA" id="ARBA00022475"/>
    </source>
</evidence>
<evidence type="ECO:0000256" key="12">
    <source>
        <dbReference type="SAM" id="Phobius"/>
    </source>
</evidence>
<evidence type="ECO:0000256" key="5">
    <source>
        <dbReference type="ARBA" id="ARBA00022692"/>
    </source>
</evidence>
<evidence type="ECO:0000259" key="13">
    <source>
        <dbReference type="Pfam" id="PF08263"/>
    </source>
</evidence>
<name>A0A8B9A9L1_PHODC</name>
<evidence type="ECO:0000256" key="7">
    <source>
        <dbReference type="ARBA" id="ARBA00022737"/>
    </source>
</evidence>
<keyword evidence="3" id="KW-1003">Cell membrane</keyword>
<dbReference type="Pfam" id="PF00560">
    <property type="entry name" value="LRR_1"/>
    <property type="match status" value="9"/>
</dbReference>
<dbReference type="Pfam" id="PF12799">
    <property type="entry name" value="LRR_4"/>
    <property type="match status" value="1"/>
</dbReference>
<dbReference type="GO" id="GO:0005886">
    <property type="term" value="C:plasma membrane"/>
    <property type="evidence" value="ECO:0007669"/>
    <property type="project" value="UniProtKB-SubCell"/>
</dbReference>
<evidence type="ECO:0000256" key="1">
    <source>
        <dbReference type="ARBA" id="ARBA00004251"/>
    </source>
</evidence>
<keyword evidence="9 12" id="KW-0472">Membrane</keyword>
<dbReference type="InterPro" id="IPR046956">
    <property type="entry name" value="RLP23-like"/>
</dbReference>
<dbReference type="KEGG" id="pda:108510890"/>
<feature type="domain" description="Leucine-rich repeat-containing N-terminal plant-type" evidence="13">
    <location>
        <begin position="13"/>
        <end position="49"/>
    </location>
</feature>
<dbReference type="Pfam" id="PF13855">
    <property type="entry name" value="LRR_8"/>
    <property type="match status" value="2"/>
</dbReference>
<keyword evidence="4" id="KW-0433">Leucine-rich repeat</keyword>
<protein>
    <submittedName>
        <fullName evidence="16">Receptor-like protein EIX2</fullName>
    </submittedName>
</protein>
<dbReference type="SUPFAM" id="SSF52058">
    <property type="entry name" value="L domain-like"/>
    <property type="match status" value="3"/>
</dbReference>
<organism evidence="15 16">
    <name type="scientific">Phoenix dactylifera</name>
    <name type="common">Date palm</name>
    <dbReference type="NCBI Taxonomy" id="42345"/>
    <lineage>
        <taxon>Eukaryota</taxon>
        <taxon>Viridiplantae</taxon>
        <taxon>Streptophyta</taxon>
        <taxon>Embryophyta</taxon>
        <taxon>Tracheophyta</taxon>
        <taxon>Spermatophyta</taxon>
        <taxon>Magnoliopsida</taxon>
        <taxon>Liliopsida</taxon>
        <taxon>Arecaceae</taxon>
        <taxon>Coryphoideae</taxon>
        <taxon>Phoeniceae</taxon>
        <taxon>Phoenix</taxon>
    </lineage>
</organism>
<dbReference type="Proteomes" id="UP000228380">
    <property type="component" value="Chromosome 2"/>
</dbReference>
<evidence type="ECO:0000259" key="14">
    <source>
        <dbReference type="Pfam" id="PF23598"/>
    </source>
</evidence>
<evidence type="ECO:0000256" key="2">
    <source>
        <dbReference type="ARBA" id="ARBA00009592"/>
    </source>
</evidence>
<evidence type="ECO:0000256" key="4">
    <source>
        <dbReference type="ARBA" id="ARBA00022614"/>
    </source>
</evidence>
<reference evidence="15" key="1">
    <citation type="journal article" date="2019" name="Nat. Commun.">
        <title>Genome-wide association mapping of date palm fruit traits.</title>
        <authorList>
            <person name="Hazzouri K.M."/>
            <person name="Gros-Balthazard M."/>
            <person name="Flowers J.M."/>
            <person name="Copetti D."/>
            <person name="Lemansour A."/>
            <person name="Lebrun M."/>
            <person name="Masmoudi K."/>
            <person name="Ferrand S."/>
            <person name="Dhar M.I."/>
            <person name="Fresquez Z.A."/>
            <person name="Rosas U."/>
            <person name="Zhang J."/>
            <person name="Talag J."/>
            <person name="Lee S."/>
            <person name="Kudrna D."/>
            <person name="Powell R.F."/>
            <person name="Leitch I.J."/>
            <person name="Krueger R.R."/>
            <person name="Wing R.A."/>
            <person name="Amiri K.M.A."/>
            <person name="Purugganan M.D."/>
        </authorList>
    </citation>
    <scope>NUCLEOTIDE SEQUENCE [LARGE SCALE GENOMIC DNA]</scope>
    <source>
        <strain evidence="15">cv. Khalas</strain>
    </source>
</reference>
<dbReference type="OrthoDB" id="1060944at2759"/>
<accession>A0A8B9A9L1</accession>
<feature type="transmembrane region" description="Helical" evidence="12">
    <location>
        <begin position="922"/>
        <end position="944"/>
    </location>
</feature>
<evidence type="ECO:0000256" key="9">
    <source>
        <dbReference type="ARBA" id="ARBA00023136"/>
    </source>
</evidence>
<dbReference type="PROSITE" id="PS51450">
    <property type="entry name" value="LRR"/>
    <property type="match status" value="3"/>
</dbReference>
<dbReference type="FunFam" id="3.80.10.10:FF:001347">
    <property type="entry name" value="LRR receptor-like serine/threonine-protein kinase GSO2"/>
    <property type="match status" value="1"/>
</dbReference>
<dbReference type="SMART" id="SM00365">
    <property type="entry name" value="LRR_SD22"/>
    <property type="match status" value="6"/>
</dbReference>
<evidence type="ECO:0000313" key="15">
    <source>
        <dbReference type="Proteomes" id="UP000228380"/>
    </source>
</evidence>
<dbReference type="PANTHER" id="PTHR48063:SF112">
    <property type="entry name" value="RECEPTOR LIKE PROTEIN 30-LIKE"/>
    <property type="match status" value="1"/>
</dbReference>
<sequence length="985" mass="111557">MRAIPLRHCCTESERRALLAIKADTYDSDRRLSSWEGQDCCGWRGVGCDNSTGHVVKLDLRYPYDFDAQYETGKFPRWFLHARELHWLSRIHSLQFLDMTFVNLSMAANWLHEINMLSSLLELHLSATNLPSIPGTLSHVNLTSLRVLDLSFNDHINTTVSPLLFNISSSLVHLNLGGCGFHDRLLIAIRDLRNLQHLDLFYNQITKEIFQNLGNLSHLEYLDLFNNQITADISEMLPKLENLNHLENLLMGDNQITGAIPKSIGNLHSLVELDLWGNNISGDIPKSIGNLVQLQEMDLSDNMISGEIPDVFDKLHSLRALWLSENRIIGKIPRSIGNLCKLNSLDISQNNINGQIADIIEGWSKCIKNTRDTNSPSYGLTFLDMSYNNLSGVVPESLAQLSTLQELNFASTFFTGYLTEAHFANLTRLEGLDISYNSFEVILNDDWNPPFNARQIDMRSCHLGPKFPAWLRTQTNLTWLELSENSISDDFPSWFWNLQYVTYLNVSHNSMTGKLPTSLRGQQYEYIDMSSNNFHGLLPELDPFQLFFINLSNNSFEGPIPLSFTRAMELEILLLSNNYINGSIHPFICNLTHLAVLDLSNNNLSGRLPNCWHKSKLGIVDSQQDNLLGHSQVSMTGPINLQSLHMRNNGLSGDLPLFLRYCKQLATLDLSENRFSGNLPLWIGENLVQLRVLSLRSNFFSGNIPEQLSYVTSLQVLDLACNNFSGVLPPSFGNFSAMMATENVDRPMISKNYSTYYTESLLIFTKGIENEYTKVLSLVMSIDLSCNNLSGMIPKELVNLRGLRFLNLSNNHFIGRIPENIGALEQLESLDLSVNNLSGMIPSTLSSMYSLSHLNLSNNNLSGSIPWGKQLQTFCDPSIYSGNPDLHGWPLPWCSNRGPPESPFQTKGQEGESESRDKSEKIWLYVSFALGFVVGLWGFIYFLMIQQAIRITYFQLIDKIFDYIYMQLAICFAKLRRNLMNNIQG</sequence>
<dbReference type="SMART" id="SM00369">
    <property type="entry name" value="LRR_TYP"/>
    <property type="match status" value="13"/>
</dbReference>
<reference evidence="16" key="2">
    <citation type="submission" date="2025-08" db="UniProtKB">
        <authorList>
            <consortium name="RefSeq"/>
        </authorList>
    </citation>
    <scope>IDENTIFICATION</scope>
    <source>
        <tissue evidence="16">Young leaves</tissue>
    </source>
</reference>
<dbReference type="FunFam" id="3.80.10.10:FF:000041">
    <property type="entry name" value="LRR receptor-like serine/threonine-protein kinase ERECTA"/>
    <property type="match status" value="1"/>
</dbReference>
<keyword evidence="15" id="KW-1185">Reference proteome</keyword>
<evidence type="ECO:0000256" key="11">
    <source>
        <dbReference type="ARBA" id="ARBA00023180"/>
    </source>
</evidence>
<feature type="domain" description="Disease resistance R13L4/SHOC-2-like LRR" evidence="14">
    <location>
        <begin position="237"/>
        <end position="347"/>
    </location>
</feature>
<dbReference type="Pfam" id="PF08263">
    <property type="entry name" value="LRRNT_2"/>
    <property type="match status" value="1"/>
</dbReference>
<dbReference type="InterPro" id="IPR025875">
    <property type="entry name" value="Leu-rich_rpt_4"/>
</dbReference>
<keyword evidence="6" id="KW-0732">Signal</keyword>
<evidence type="ECO:0000256" key="6">
    <source>
        <dbReference type="ARBA" id="ARBA00022729"/>
    </source>
</evidence>
<dbReference type="FunFam" id="3.80.10.10:FF:000095">
    <property type="entry name" value="LRR receptor-like serine/threonine-protein kinase GSO1"/>
    <property type="match status" value="1"/>
</dbReference>
<proteinExistence type="inferred from homology"/>
<keyword evidence="7" id="KW-0677">Repeat</keyword>
<dbReference type="InterPro" id="IPR013210">
    <property type="entry name" value="LRR_N_plant-typ"/>
</dbReference>
<dbReference type="InterPro" id="IPR032675">
    <property type="entry name" value="LRR_dom_sf"/>
</dbReference>
<dbReference type="PANTHER" id="PTHR48063">
    <property type="entry name" value="LRR RECEPTOR-LIKE KINASE"/>
    <property type="match status" value="1"/>
</dbReference>